<dbReference type="AlphaFoldDB" id="A0A0C9YX28"/>
<reference evidence="2" key="2">
    <citation type="submission" date="2015-01" db="EMBL/GenBank/DDBJ databases">
        <title>Evolutionary Origins and Diversification of the Mycorrhizal Mutualists.</title>
        <authorList>
            <consortium name="DOE Joint Genome Institute"/>
            <consortium name="Mycorrhizal Genomics Consortium"/>
            <person name="Kohler A."/>
            <person name="Kuo A."/>
            <person name="Nagy L.G."/>
            <person name="Floudas D."/>
            <person name="Copeland A."/>
            <person name="Barry K.W."/>
            <person name="Cichocki N."/>
            <person name="Veneault-Fourrey C."/>
            <person name="LaButti K."/>
            <person name="Lindquist E.A."/>
            <person name="Lipzen A."/>
            <person name="Lundell T."/>
            <person name="Morin E."/>
            <person name="Murat C."/>
            <person name="Riley R."/>
            <person name="Ohm R."/>
            <person name="Sun H."/>
            <person name="Tunlid A."/>
            <person name="Henrissat B."/>
            <person name="Grigoriev I.V."/>
            <person name="Hibbett D.S."/>
            <person name="Martin F."/>
        </authorList>
    </citation>
    <scope>NUCLEOTIDE SEQUENCE [LARGE SCALE GENOMIC DNA]</scope>
    <source>
        <strain evidence="2">441</strain>
    </source>
</reference>
<dbReference type="STRING" id="765257.A0A0C9YX28"/>
<name>A0A0C9YX28_9AGAM</name>
<dbReference type="OrthoDB" id="3182376at2759"/>
<dbReference type="HOGENOM" id="CLU_041175_4_0_1"/>
<gene>
    <name evidence="1" type="ORF">PISMIDRAFT_109466</name>
</gene>
<accession>A0A0C9YX28</accession>
<evidence type="ECO:0000313" key="2">
    <source>
        <dbReference type="Proteomes" id="UP000054018"/>
    </source>
</evidence>
<dbReference type="EMBL" id="KN833805">
    <property type="protein sequence ID" value="KIK18449.1"/>
    <property type="molecule type" value="Genomic_DNA"/>
</dbReference>
<protein>
    <submittedName>
        <fullName evidence="1">Uncharacterized protein</fullName>
    </submittedName>
</protein>
<evidence type="ECO:0000313" key="1">
    <source>
        <dbReference type="EMBL" id="KIK18449.1"/>
    </source>
</evidence>
<dbReference type="Proteomes" id="UP000054018">
    <property type="component" value="Unassembled WGS sequence"/>
</dbReference>
<organism evidence="1 2">
    <name type="scientific">Pisolithus microcarpus 441</name>
    <dbReference type="NCBI Taxonomy" id="765257"/>
    <lineage>
        <taxon>Eukaryota</taxon>
        <taxon>Fungi</taxon>
        <taxon>Dikarya</taxon>
        <taxon>Basidiomycota</taxon>
        <taxon>Agaricomycotina</taxon>
        <taxon>Agaricomycetes</taxon>
        <taxon>Agaricomycetidae</taxon>
        <taxon>Boletales</taxon>
        <taxon>Sclerodermatineae</taxon>
        <taxon>Pisolithaceae</taxon>
        <taxon>Pisolithus</taxon>
    </lineage>
</organism>
<keyword evidence="2" id="KW-1185">Reference proteome</keyword>
<feature type="non-terminal residue" evidence="1">
    <location>
        <position position="219"/>
    </location>
</feature>
<sequence>MTDPPPIDASGQANQLFSLSSTCGRGHDCGSTSATRAGKIPKIRWDDKDPNVRARTTWLISWCKTYPDTRIKLFSDSHQDVVNEGWRRQQMSAQKEVYYQQVVDAVFTHDHDVHIRHLYSQYPSLFIKLIKNRFQSLHKKYNEANKTLGSTGAGLTSAELQERPDMKKLLDKIVANFPWWEDLHGFWRTNPSYNMVFSTADPRQDFAASAQRYFSGQQG</sequence>
<feature type="non-terminal residue" evidence="1">
    <location>
        <position position="1"/>
    </location>
</feature>
<reference evidence="1 2" key="1">
    <citation type="submission" date="2014-04" db="EMBL/GenBank/DDBJ databases">
        <authorList>
            <consortium name="DOE Joint Genome Institute"/>
            <person name="Kuo A."/>
            <person name="Kohler A."/>
            <person name="Costa M.D."/>
            <person name="Nagy L.G."/>
            <person name="Floudas D."/>
            <person name="Copeland A."/>
            <person name="Barry K.W."/>
            <person name="Cichocki N."/>
            <person name="Veneault-Fourrey C."/>
            <person name="LaButti K."/>
            <person name="Lindquist E.A."/>
            <person name="Lipzen A."/>
            <person name="Lundell T."/>
            <person name="Morin E."/>
            <person name="Murat C."/>
            <person name="Sun H."/>
            <person name="Tunlid A."/>
            <person name="Henrissat B."/>
            <person name="Grigoriev I.V."/>
            <person name="Hibbett D.S."/>
            <person name="Martin F."/>
            <person name="Nordberg H.P."/>
            <person name="Cantor M.N."/>
            <person name="Hua S.X."/>
        </authorList>
    </citation>
    <scope>NUCLEOTIDE SEQUENCE [LARGE SCALE GENOMIC DNA]</scope>
    <source>
        <strain evidence="1 2">441</strain>
    </source>
</reference>
<proteinExistence type="predicted"/>